<keyword evidence="1" id="KW-1133">Transmembrane helix</keyword>
<name>A0ABV7EI36_9GAMM</name>
<feature type="transmembrane region" description="Helical" evidence="1">
    <location>
        <begin position="12"/>
        <end position="35"/>
    </location>
</feature>
<gene>
    <name evidence="2" type="ORF">ACFOSU_00585</name>
</gene>
<proteinExistence type="predicted"/>
<keyword evidence="3" id="KW-1185">Reference proteome</keyword>
<accession>A0ABV7EI36</accession>
<dbReference type="EMBL" id="JBHRSS010000001">
    <property type="protein sequence ID" value="MFC3102382.1"/>
    <property type="molecule type" value="Genomic_DNA"/>
</dbReference>
<evidence type="ECO:0008006" key="4">
    <source>
        <dbReference type="Google" id="ProtNLM"/>
    </source>
</evidence>
<feature type="transmembrane region" description="Helical" evidence="1">
    <location>
        <begin position="144"/>
        <end position="165"/>
    </location>
</feature>
<comment type="caution">
    <text evidence="2">The sequence shown here is derived from an EMBL/GenBank/DDBJ whole genome shotgun (WGS) entry which is preliminary data.</text>
</comment>
<protein>
    <recommendedName>
        <fullName evidence="4">Yip1 domain-containing protein</fullName>
    </recommendedName>
</protein>
<organism evidence="2 3">
    <name type="scientific">Salinisphaera aquimarina</name>
    <dbReference type="NCBI Taxonomy" id="2094031"/>
    <lineage>
        <taxon>Bacteria</taxon>
        <taxon>Pseudomonadati</taxon>
        <taxon>Pseudomonadota</taxon>
        <taxon>Gammaproteobacteria</taxon>
        <taxon>Salinisphaerales</taxon>
        <taxon>Salinisphaeraceae</taxon>
        <taxon>Salinisphaera</taxon>
    </lineage>
</organism>
<feature type="transmembrane region" description="Helical" evidence="1">
    <location>
        <begin position="115"/>
        <end position="132"/>
    </location>
</feature>
<keyword evidence="1" id="KW-0812">Transmembrane</keyword>
<sequence>MLLRRGPQDMPGDSTALVGSAAAYCILLFIQVGLIAPSGRAAFQAVVATVLLALYVQSVLRVRKLPARFAQTATALFASGAVLTLVMLAPTQVMAPYLQAISHASDPQSVPMPPAVVTFAYVAMGFWGLAIYSHIYRHALDAGLWLGFGAAMAFEILLLFVFSILG</sequence>
<feature type="transmembrane region" description="Helical" evidence="1">
    <location>
        <begin position="41"/>
        <end position="60"/>
    </location>
</feature>
<evidence type="ECO:0000313" key="2">
    <source>
        <dbReference type="EMBL" id="MFC3102382.1"/>
    </source>
</evidence>
<reference evidence="3" key="1">
    <citation type="journal article" date="2019" name="Int. J. Syst. Evol. Microbiol.">
        <title>The Global Catalogue of Microorganisms (GCM) 10K type strain sequencing project: providing services to taxonomists for standard genome sequencing and annotation.</title>
        <authorList>
            <consortium name="The Broad Institute Genomics Platform"/>
            <consortium name="The Broad Institute Genome Sequencing Center for Infectious Disease"/>
            <person name="Wu L."/>
            <person name="Ma J."/>
        </authorList>
    </citation>
    <scope>NUCLEOTIDE SEQUENCE [LARGE SCALE GENOMIC DNA]</scope>
    <source>
        <strain evidence="3">KCTC 52640</strain>
    </source>
</reference>
<feature type="transmembrane region" description="Helical" evidence="1">
    <location>
        <begin position="72"/>
        <end position="95"/>
    </location>
</feature>
<evidence type="ECO:0000313" key="3">
    <source>
        <dbReference type="Proteomes" id="UP001595462"/>
    </source>
</evidence>
<keyword evidence="1" id="KW-0472">Membrane</keyword>
<dbReference type="Proteomes" id="UP001595462">
    <property type="component" value="Unassembled WGS sequence"/>
</dbReference>
<evidence type="ECO:0000256" key="1">
    <source>
        <dbReference type="SAM" id="Phobius"/>
    </source>
</evidence>